<dbReference type="Proteomes" id="UP000886501">
    <property type="component" value="Unassembled WGS sequence"/>
</dbReference>
<name>A0ACB6ZTJ4_THEGA</name>
<accession>A0ACB6ZTJ4</accession>
<gene>
    <name evidence="1" type="ORF">BDM02DRAFT_3183303</name>
</gene>
<comment type="caution">
    <text evidence="1">The sequence shown here is derived from an EMBL/GenBank/DDBJ whole genome shotgun (WGS) entry which is preliminary data.</text>
</comment>
<proteinExistence type="predicted"/>
<keyword evidence="2" id="KW-1185">Reference proteome</keyword>
<organism evidence="1 2">
    <name type="scientific">Thelephora ganbajun</name>
    <name type="common">Ganba fungus</name>
    <dbReference type="NCBI Taxonomy" id="370292"/>
    <lineage>
        <taxon>Eukaryota</taxon>
        <taxon>Fungi</taxon>
        <taxon>Dikarya</taxon>
        <taxon>Basidiomycota</taxon>
        <taxon>Agaricomycotina</taxon>
        <taxon>Agaricomycetes</taxon>
        <taxon>Thelephorales</taxon>
        <taxon>Thelephoraceae</taxon>
        <taxon>Thelephora</taxon>
    </lineage>
</organism>
<reference evidence="1" key="2">
    <citation type="journal article" date="2020" name="Nat. Commun.">
        <title>Large-scale genome sequencing of mycorrhizal fungi provides insights into the early evolution of symbiotic traits.</title>
        <authorList>
            <person name="Miyauchi S."/>
            <person name="Kiss E."/>
            <person name="Kuo A."/>
            <person name="Drula E."/>
            <person name="Kohler A."/>
            <person name="Sanchez-Garcia M."/>
            <person name="Morin E."/>
            <person name="Andreopoulos B."/>
            <person name="Barry K.W."/>
            <person name="Bonito G."/>
            <person name="Buee M."/>
            <person name="Carver A."/>
            <person name="Chen C."/>
            <person name="Cichocki N."/>
            <person name="Clum A."/>
            <person name="Culley D."/>
            <person name="Crous P.W."/>
            <person name="Fauchery L."/>
            <person name="Girlanda M."/>
            <person name="Hayes R.D."/>
            <person name="Keri Z."/>
            <person name="LaButti K."/>
            <person name="Lipzen A."/>
            <person name="Lombard V."/>
            <person name="Magnuson J."/>
            <person name="Maillard F."/>
            <person name="Murat C."/>
            <person name="Nolan M."/>
            <person name="Ohm R.A."/>
            <person name="Pangilinan J."/>
            <person name="Pereira M.F."/>
            <person name="Perotto S."/>
            <person name="Peter M."/>
            <person name="Pfister S."/>
            <person name="Riley R."/>
            <person name="Sitrit Y."/>
            <person name="Stielow J.B."/>
            <person name="Szollosi G."/>
            <person name="Zifcakova L."/>
            <person name="Stursova M."/>
            <person name="Spatafora J.W."/>
            <person name="Tedersoo L."/>
            <person name="Vaario L.M."/>
            <person name="Yamada A."/>
            <person name="Yan M."/>
            <person name="Wang P."/>
            <person name="Xu J."/>
            <person name="Bruns T."/>
            <person name="Baldrian P."/>
            <person name="Vilgalys R."/>
            <person name="Dunand C."/>
            <person name="Henrissat B."/>
            <person name="Grigoriev I.V."/>
            <person name="Hibbett D."/>
            <person name="Nagy L.G."/>
            <person name="Martin F.M."/>
        </authorList>
    </citation>
    <scope>NUCLEOTIDE SEQUENCE</scope>
    <source>
        <strain evidence="1">P2</strain>
    </source>
</reference>
<sequence>MPALSLPEYIELVSSISKSIRTNVSEPDDYAPGFYTNAVLRTPLGDLIREADPSEVGLFTLVPPSSYENGTTGEGEEPGSATHVTRADLPSATPLRPRTGREIKAQEHEPEVYANAALKFLDRYQSIQPMPRARTRAESILEQLATLRDSIENFVERARQNESTGSNEPVKNPQQLIKEEVDKIEDLRARIVELRQRKAALAAKKAPFPKSSSSRFQFSKPASLPPTPPTEEQQEYSFWNTPGPTERTMNFKGGLLLDESVNLGDVSTSSFGTPLPVKGAPEFDDSPIGQLRFTAKDNENEDRQDVAPSSPLDDKVPAGSTEVDVDVTPPDPLERDHTPTPKADLEPQTPRRRKIQVTMETESIVAKIWATIGGLIQPGYQYPGEGKTLRAKETISLLRMLASETPAPPSPTESSLSSFSTAPTPHDEPTVQQIQTAQLLLALLTAQPSYTLPMNRLKNIMTGNAGTTGAPHTRALYACVAKRLVKIERGKGEQSVRFDI</sequence>
<protein>
    <submittedName>
        <fullName evidence="1">Uncharacterized protein</fullName>
    </submittedName>
</protein>
<dbReference type="EMBL" id="MU117966">
    <property type="protein sequence ID" value="KAF9652971.1"/>
    <property type="molecule type" value="Genomic_DNA"/>
</dbReference>
<evidence type="ECO:0000313" key="1">
    <source>
        <dbReference type="EMBL" id="KAF9652971.1"/>
    </source>
</evidence>
<evidence type="ECO:0000313" key="2">
    <source>
        <dbReference type="Proteomes" id="UP000886501"/>
    </source>
</evidence>
<reference evidence="1" key="1">
    <citation type="submission" date="2019-10" db="EMBL/GenBank/DDBJ databases">
        <authorList>
            <consortium name="DOE Joint Genome Institute"/>
            <person name="Kuo A."/>
            <person name="Miyauchi S."/>
            <person name="Kiss E."/>
            <person name="Drula E."/>
            <person name="Kohler A."/>
            <person name="Sanchez-Garcia M."/>
            <person name="Andreopoulos B."/>
            <person name="Barry K.W."/>
            <person name="Bonito G."/>
            <person name="Buee M."/>
            <person name="Carver A."/>
            <person name="Chen C."/>
            <person name="Cichocki N."/>
            <person name="Clum A."/>
            <person name="Culley D."/>
            <person name="Crous P.W."/>
            <person name="Fauchery L."/>
            <person name="Girlanda M."/>
            <person name="Hayes R."/>
            <person name="Keri Z."/>
            <person name="Labutti K."/>
            <person name="Lipzen A."/>
            <person name="Lombard V."/>
            <person name="Magnuson J."/>
            <person name="Maillard F."/>
            <person name="Morin E."/>
            <person name="Murat C."/>
            <person name="Nolan M."/>
            <person name="Ohm R."/>
            <person name="Pangilinan J."/>
            <person name="Pereira M."/>
            <person name="Perotto S."/>
            <person name="Peter M."/>
            <person name="Riley R."/>
            <person name="Sitrit Y."/>
            <person name="Stielow B."/>
            <person name="Szollosi G."/>
            <person name="Zifcakova L."/>
            <person name="Stursova M."/>
            <person name="Spatafora J.W."/>
            <person name="Tedersoo L."/>
            <person name="Vaario L.-M."/>
            <person name="Yamada A."/>
            <person name="Yan M."/>
            <person name="Wang P."/>
            <person name="Xu J."/>
            <person name="Bruns T."/>
            <person name="Baldrian P."/>
            <person name="Vilgalys R."/>
            <person name="Henrissat B."/>
            <person name="Grigoriev I.V."/>
            <person name="Hibbett D."/>
            <person name="Nagy L.G."/>
            <person name="Martin F.M."/>
        </authorList>
    </citation>
    <scope>NUCLEOTIDE SEQUENCE</scope>
    <source>
        <strain evidence="1">P2</strain>
    </source>
</reference>